<comment type="caution">
    <text evidence="1">The sequence shown here is derived from an EMBL/GenBank/DDBJ whole genome shotgun (WGS) entry which is preliminary data.</text>
</comment>
<reference evidence="1 2" key="1">
    <citation type="journal article" date="2018" name="Front. Plant Sci.">
        <title>Red Clover (Trifolium pratense) and Zigzag Clover (T. medium) - A Picture of Genomic Similarities and Differences.</title>
        <authorList>
            <person name="Dluhosova J."/>
            <person name="Istvanek J."/>
            <person name="Nedelnik J."/>
            <person name="Repkova J."/>
        </authorList>
    </citation>
    <scope>NUCLEOTIDE SEQUENCE [LARGE SCALE GENOMIC DNA]</scope>
    <source>
        <strain evidence="2">cv. 10/8</strain>
        <tissue evidence="1">Leaf</tissue>
    </source>
</reference>
<dbReference type="AlphaFoldDB" id="A0A392RVS1"/>
<keyword evidence="2" id="KW-1185">Reference proteome</keyword>
<evidence type="ECO:0000313" key="1">
    <source>
        <dbReference type="EMBL" id="MCI39676.1"/>
    </source>
</evidence>
<dbReference type="Proteomes" id="UP000265520">
    <property type="component" value="Unassembled WGS sequence"/>
</dbReference>
<organism evidence="1 2">
    <name type="scientific">Trifolium medium</name>
    <dbReference type="NCBI Taxonomy" id="97028"/>
    <lineage>
        <taxon>Eukaryota</taxon>
        <taxon>Viridiplantae</taxon>
        <taxon>Streptophyta</taxon>
        <taxon>Embryophyta</taxon>
        <taxon>Tracheophyta</taxon>
        <taxon>Spermatophyta</taxon>
        <taxon>Magnoliopsida</taxon>
        <taxon>eudicotyledons</taxon>
        <taxon>Gunneridae</taxon>
        <taxon>Pentapetalae</taxon>
        <taxon>rosids</taxon>
        <taxon>fabids</taxon>
        <taxon>Fabales</taxon>
        <taxon>Fabaceae</taxon>
        <taxon>Papilionoideae</taxon>
        <taxon>50 kb inversion clade</taxon>
        <taxon>NPAAA clade</taxon>
        <taxon>Hologalegina</taxon>
        <taxon>IRL clade</taxon>
        <taxon>Trifolieae</taxon>
        <taxon>Trifolium</taxon>
    </lineage>
</organism>
<accession>A0A392RVS1</accession>
<feature type="non-terminal residue" evidence="1">
    <location>
        <position position="121"/>
    </location>
</feature>
<protein>
    <recommendedName>
        <fullName evidence="3">DUF4283 domain protein</fullName>
    </recommendedName>
</protein>
<evidence type="ECO:0000313" key="2">
    <source>
        <dbReference type="Proteomes" id="UP000265520"/>
    </source>
</evidence>
<proteinExistence type="predicted"/>
<evidence type="ECO:0008006" key="3">
    <source>
        <dbReference type="Google" id="ProtNLM"/>
    </source>
</evidence>
<dbReference type="EMBL" id="LXQA010270356">
    <property type="protein sequence ID" value="MCI39676.1"/>
    <property type="molecule type" value="Genomic_DNA"/>
</dbReference>
<name>A0A392RVS1_9FABA</name>
<feature type="non-terminal residue" evidence="1">
    <location>
        <position position="1"/>
    </location>
</feature>
<sequence length="121" mass="13606">VEFLRRISNIWFGSFKLRVNLAKFKKGAQPTTKVEVREGKKVVEHGGHVGRSFKEVVSTEESWRGKEDRVVEESGEAPANQVCLVEERGRVQTEVTEVVWEVEVDEASAAKLEGAYVGYLV</sequence>